<accession>A0A7W8AZ52</accession>
<protein>
    <submittedName>
        <fullName evidence="1">Uncharacterized protein</fullName>
    </submittedName>
</protein>
<comment type="caution">
    <text evidence="1">The sequence shown here is derived from an EMBL/GenBank/DDBJ whole genome shotgun (WGS) entry which is preliminary data.</text>
</comment>
<evidence type="ECO:0000313" key="1">
    <source>
        <dbReference type="EMBL" id="MBB5107238.1"/>
    </source>
</evidence>
<gene>
    <name evidence="1" type="ORF">FHS40_006355</name>
</gene>
<reference evidence="1 2" key="1">
    <citation type="submission" date="2020-08" db="EMBL/GenBank/DDBJ databases">
        <title>Genomic Encyclopedia of Type Strains, Phase III (KMG-III): the genomes of soil and plant-associated and newly described type strains.</title>
        <authorList>
            <person name="Whitman W."/>
        </authorList>
    </citation>
    <scope>NUCLEOTIDE SEQUENCE [LARGE SCALE GENOMIC DNA]</scope>
    <source>
        <strain evidence="1 2">CECT 3146</strain>
    </source>
</reference>
<sequence length="345" mass="36253">MPFPWLNFAACRDGQKRRSEGGVPGLLWRCLEEVHGIQAWSRTAGPCARIARCGGGGRTATRATARFSRGAFRVACWSRSRGRRCAGRCRAPAAGEVLGGAGCLVGAKLAAGAASAGPAPGACGGHPGRQGLACLDAVGVHRGGDEVQRHAPGLAERVQVAALPAAIGRVPPGQRASCSARTEAASTVADVQFNSPAAPRSSKTFRCGRRHASVASAQAVQWRCALAGEAPYVSGRCRQAQPAGEDVHHSREHRVLRTGGVGRQQRSDQLPQFVRNQPVRQVNTPARHRVESSAITITITGKRLRTTLGTADAPVGAVSSFYPSSARPRFGFAKGIRIVRRGDIT</sequence>
<proteinExistence type="predicted"/>
<keyword evidence="2" id="KW-1185">Reference proteome</keyword>
<organism evidence="1 2">
    <name type="scientific">Streptomyces spectabilis</name>
    <dbReference type="NCBI Taxonomy" id="68270"/>
    <lineage>
        <taxon>Bacteria</taxon>
        <taxon>Bacillati</taxon>
        <taxon>Actinomycetota</taxon>
        <taxon>Actinomycetes</taxon>
        <taxon>Kitasatosporales</taxon>
        <taxon>Streptomycetaceae</taxon>
        <taxon>Streptomyces</taxon>
    </lineage>
</organism>
<dbReference type="Proteomes" id="UP000549009">
    <property type="component" value="Unassembled WGS sequence"/>
</dbReference>
<dbReference type="EMBL" id="JACHJD010000013">
    <property type="protein sequence ID" value="MBB5107238.1"/>
    <property type="molecule type" value="Genomic_DNA"/>
</dbReference>
<dbReference type="AlphaFoldDB" id="A0A7W8AZ52"/>
<evidence type="ECO:0000313" key="2">
    <source>
        <dbReference type="Proteomes" id="UP000549009"/>
    </source>
</evidence>
<name>A0A7W8AZ52_STRST</name>